<dbReference type="EMBL" id="LR214939">
    <property type="protein sequence ID" value="VEU56427.1"/>
    <property type="molecule type" value="Genomic_DNA"/>
</dbReference>
<keyword evidence="1" id="KW-0614">Plasmid</keyword>
<dbReference type="AlphaFoldDB" id="A0A448ZYV8"/>
<evidence type="ECO:0000313" key="1">
    <source>
        <dbReference type="EMBL" id="VEU56427.1"/>
    </source>
</evidence>
<sequence>MDKNLLTFIIPIYHPSISVDDIFKNIIKQKDQNFNAIVCIDKPTEAQLESIYQLTTMLKDRLKLIINTSHINIVKVLRQALAMSNTLYSYILYSYSYIKSEFTLNLFDFLNKSEIKPDFIEFNGYMRGVNHIDFYRSKYKEEEIYDLSKDQSPIAMVSPYIFNSIIKTEILKDVFATCKIKDANMQLSSDIKYLSLLKSKTFAYIKRTWIEDFNYQLGLLNPKNIQIEWEIIKDIAKDKFVEELQFAYKMHIYYFTAGFLGQLKFKKNSREAKMLKNFNLELEQMIKLSNQQTPNILESNKYFKMFNVVLPTLSELETNQNWRKIMKNFKW</sequence>
<evidence type="ECO:0008006" key="2">
    <source>
        <dbReference type="Google" id="ProtNLM"/>
    </source>
</evidence>
<protein>
    <recommendedName>
        <fullName evidence="2">Glycosyltransferase</fullName>
    </recommendedName>
</protein>
<gene>
    <name evidence="1" type="ORF">NCTC10113_01336</name>
</gene>
<accession>A0A448ZYV8</accession>
<name>A0A448ZYV8_METSV</name>
<organism evidence="1">
    <name type="scientific">Metamycoplasma salivarium</name>
    <name type="common">Mycoplasma salivarium</name>
    <dbReference type="NCBI Taxonomy" id="2124"/>
    <lineage>
        <taxon>Bacteria</taxon>
        <taxon>Bacillati</taxon>
        <taxon>Mycoplasmatota</taxon>
        <taxon>Mycoplasmoidales</taxon>
        <taxon>Metamycoplasmataceae</taxon>
        <taxon>Metamycoplasma</taxon>
    </lineage>
</organism>
<dbReference type="RefSeq" id="WP_024544197.1">
    <property type="nucleotide sequence ID" value="NZ_LR214938.2"/>
</dbReference>
<reference evidence="1" key="1">
    <citation type="submission" date="2019-01" db="EMBL/GenBank/DDBJ databases">
        <authorList>
            <consortium name="Pathogen Informatics"/>
        </authorList>
    </citation>
    <scope>NUCLEOTIDE SEQUENCE [LARGE SCALE GENOMIC DNA]</scope>
    <source>
        <strain evidence="1">NCTC10113</strain>
    </source>
</reference>
<proteinExistence type="predicted"/>
<geneLocation type="plasmid" evidence="1">
    <name>2</name>
</geneLocation>